<reference evidence="5 6" key="1">
    <citation type="journal article" date="2012" name="J. Bacteriol.">
        <title>Complete Genome Sequence of Leptospirillum ferrooxidans Strain C2-3, Isolated from a Fresh Volcanic Ash Deposit on the Island of Miyake, Japan.</title>
        <authorList>
            <person name="Fujimura R."/>
            <person name="Sato Y."/>
            <person name="Nishizawa T."/>
            <person name="Oshima K."/>
            <person name="Kim S.-W."/>
            <person name="Hattori M."/>
            <person name="Kamijo T."/>
            <person name="Ohta H."/>
        </authorList>
    </citation>
    <scope>NUCLEOTIDE SEQUENCE [LARGE SCALE GENOMIC DNA]</scope>
    <source>
        <strain evidence="5 6">C2-3</strain>
    </source>
</reference>
<proteinExistence type="predicted"/>
<feature type="transmembrane region" description="Helical" evidence="4">
    <location>
        <begin position="342"/>
        <end position="364"/>
    </location>
</feature>
<accession>I0ILH8</accession>
<dbReference type="SUPFAM" id="SSF103473">
    <property type="entry name" value="MFS general substrate transporter"/>
    <property type="match status" value="1"/>
</dbReference>
<keyword evidence="6" id="KW-1185">Reference proteome</keyword>
<protein>
    <submittedName>
        <fullName evidence="5">Putative major facilitator superfamily transporter</fullName>
    </submittedName>
</protein>
<evidence type="ECO:0000313" key="5">
    <source>
        <dbReference type="EMBL" id="BAM06127.1"/>
    </source>
</evidence>
<dbReference type="Pfam" id="PF07690">
    <property type="entry name" value="MFS_1"/>
    <property type="match status" value="1"/>
</dbReference>
<feature type="transmembrane region" description="Helical" evidence="4">
    <location>
        <begin position="215"/>
        <end position="232"/>
    </location>
</feature>
<feature type="transmembrane region" description="Helical" evidence="4">
    <location>
        <begin position="39"/>
        <end position="58"/>
    </location>
</feature>
<reference evidence="6" key="2">
    <citation type="submission" date="2012-03" db="EMBL/GenBank/DDBJ databases">
        <title>The complete genome sequence of the pioneer microbe on fresh volcanic deposit, Leptospirillum ferrooxidans strain C2-3.</title>
        <authorList>
            <person name="Fujimura R."/>
            <person name="Sato Y."/>
            <person name="Nishizawa T."/>
            <person name="Nanba K."/>
            <person name="Oshima K."/>
            <person name="Hattori M."/>
            <person name="Kamijo T."/>
            <person name="Ohta H."/>
        </authorList>
    </citation>
    <scope>NUCLEOTIDE SEQUENCE [LARGE SCALE GENOMIC DNA]</scope>
    <source>
        <strain evidence="6">C2-3</strain>
    </source>
</reference>
<dbReference type="AlphaFoldDB" id="I0ILH8"/>
<feature type="transmembrane region" description="Helical" evidence="4">
    <location>
        <begin position="167"/>
        <end position="185"/>
    </location>
</feature>
<evidence type="ECO:0000256" key="3">
    <source>
        <dbReference type="ARBA" id="ARBA00023136"/>
    </source>
</evidence>
<keyword evidence="3 4" id="KW-0472">Membrane</keyword>
<feature type="transmembrane region" description="Helical" evidence="4">
    <location>
        <begin position="12"/>
        <end position="33"/>
    </location>
</feature>
<dbReference type="PANTHER" id="PTHR23520">
    <property type="entry name" value="TRANSPORTER, PUTATIVE (AFU_ORTHOLOGUE AFUA_3G04000)-RELATED"/>
    <property type="match status" value="1"/>
</dbReference>
<evidence type="ECO:0000256" key="1">
    <source>
        <dbReference type="ARBA" id="ARBA00022692"/>
    </source>
</evidence>
<evidence type="ECO:0000256" key="4">
    <source>
        <dbReference type="SAM" id="Phobius"/>
    </source>
</evidence>
<keyword evidence="2 4" id="KW-1133">Transmembrane helix</keyword>
<dbReference type="PATRIC" id="fig|1162668.3.peg.475"/>
<name>I0ILH8_LEPFC</name>
<keyword evidence="1 4" id="KW-0812">Transmembrane</keyword>
<dbReference type="EMBL" id="AP012342">
    <property type="protein sequence ID" value="BAM06127.1"/>
    <property type="molecule type" value="Genomic_DNA"/>
</dbReference>
<feature type="transmembrane region" description="Helical" evidence="4">
    <location>
        <begin position="252"/>
        <end position="271"/>
    </location>
</feature>
<gene>
    <name evidence="5" type="ordered locus">LFE_0406</name>
</gene>
<sequence>MTIIPILSANRFLRGIAQGFLIVWFLPDLHLLGWSPVNAGIALSSGLLFDFLLTLAIGRIADRRRGIPILVSGELLTMTPCLFFLWNHHPVWIWIAAALSGLGQRSNGSPGPFTPAEQTTILKTIHLERLFSTVSSNLAAGLSGMAIGGLSGAFLPHGMKIFPLENLKGLLLLMIASSLLNIFLLRKAGVLEETKIKGRSVDHPNSPLLPGEKKSLLLLATSNALFGLSMGITDPSISYWFMLRFQMGPQTISLVLGISFLAAALFSALLARKHHHSHLLRATVLLQFLAVISLFLMPLPSSFGWACALFTLRFACLRGPGGIRQALAGQLVRPEHAGWAQSIHLSSLGVAAVFGPALAGLFWKKGMVNTPLYMGAAFGVLSLILFLILYRTSVMRPPSASLPSP</sequence>
<dbReference type="GO" id="GO:0022857">
    <property type="term" value="F:transmembrane transporter activity"/>
    <property type="evidence" value="ECO:0007669"/>
    <property type="project" value="InterPro"/>
</dbReference>
<dbReference type="eggNOG" id="COG0477">
    <property type="taxonomic scope" value="Bacteria"/>
</dbReference>
<dbReference type="HOGENOM" id="CLU_025894_3_1_0"/>
<dbReference type="PANTHER" id="PTHR23520:SF5">
    <property type="entry name" value="TRANSPORTER, PUTATIVE (AFU_ORTHOLOGUE AFUA_3G04000)-RELATED"/>
    <property type="match status" value="1"/>
</dbReference>
<feature type="transmembrane region" description="Helical" evidence="4">
    <location>
        <begin position="370"/>
        <end position="390"/>
    </location>
</feature>
<evidence type="ECO:0000313" key="6">
    <source>
        <dbReference type="Proteomes" id="UP000007382"/>
    </source>
</evidence>
<feature type="transmembrane region" description="Helical" evidence="4">
    <location>
        <begin position="130"/>
        <end position="155"/>
    </location>
</feature>
<dbReference type="Gene3D" id="1.20.1250.20">
    <property type="entry name" value="MFS general substrate transporter like domains"/>
    <property type="match status" value="2"/>
</dbReference>
<dbReference type="KEGG" id="lfc:LFE_0406"/>
<evidence type="ECO:0000256" key="2">
    <source>
        <dbReference type="ARBA" id="ARBA00022989"/>
    </source>
</evidence>
<dbReference type="STRING" id="1162668.LFE_0406"/>
<dbReference type="InterPro" id="IPR011701">
    <property type="entry name" value="MFS"/>
</dbReference>
<organism evidence="5 6">
    <name type="scientific">Leptospirillum ferrooxidans (strain C2-3)</name>
    <dbReference type="NCBI Taxonomy" id="1162668"/>
    <lineage>
        <taxon>Bacteria</taxon>
        <taxon>Pseudomonadati</taxon>
        <taxon>Nitrospirota</taxon>
        <taxon>Nitrospiria</taxon>
        <taxon>Nitrospirales</taxon>
        <taxon>Nitrospiraceae</taxon>
        <taxon>Leptospirillum</taxon>
    </lineage>
</organism>
<dbReference type="Proteomes" id="UP000007382">
    <property type="component" value="Chromosome"/>
</dbReference>
<feature type="transmembrane region" description="Helical" evidence="4">
    <location>
        <begin position="278"/>
        <end position="297"/>
    </location>
</feature>
<dbReference type="InterPro" id="IPR036259">
    <property type="entry name" value="MFS_trans_sf"/>
</dbReference>